<dbReference type="AlphaFoldDB" id="F8PW27"/>
<dbReference type="EMBL" id="GL945479">
    <property type="protein sequence ID" value="EGN99886.1"/>
    <property type="molecule type" value="Genomic_DNA"/>
</dbReference>
<organism evidence="2">
    <name type="scientific">Serpula lacrymans var. lacrymans (strain S7.3)</name>
    <name type="common">Dry rot fungus</name>
    <dbReference type="NCBI Taxonomy" id="936435"/>
    <lineage>
        <taxon>Eukaryota</taxon>
        <taxon>Fungi</taxon>
        <taxon>Dikarya</taxon>
        <taxon>Basidiomycota</taxon>
        <taxon>Agaricomycotina</taxon>
        <taxon>Agaricomycetes</taxon>
        <taxon>Agaricomycetidae</taxon>
        <taxon>Boletales</taxon>
        <taxon>Coniophorineae</taxon>
        <taxon>Serpulaceae</taxon>
        <taxon>Serpula</taxon>
    </lineage>
</organism>
<dbReference type="HOGENOM" id="CLU_2203216_0_0_1"/>
<dbReference type="Proteomes" id="UP000008063">
    <property type="component" value="Unassembled WGS sequence"/>
</dbReference>
<gene>
    <name evidence="1" type="ORF">SERLA73DRAFT_135382</name>
</gene>
<keyword evidence="2" id="KW-1185">Reference proteome</keyword>
<reference evidence="2" key="1">
    <citation type="journal article" date="2011" name="Science">
        <title>The plant cell wall-decomposing machinery underlies the functional diversity of forest fungi.</title>
        <authorList>
            <person name="Eastwood D.C."/>
            <person name="Floudas D."/>
            <person name="Binder M."/>
            <person name="Majcherczyk A."/>
            <person name="Schneider P."/>
            <person name="Aerts A."/>
            <person name="Asiegbu F.O."/>
            <person name="Baker S.E."/>
            <person name="Barry K."/>
            <person name="Bendiksby M."/>
            <person name="Blumentritt M."/>
            <person name="Coutinho P.M."/>
            <person name="Cullen D."/>
            <person name="de Vries R.P."/>
            <person name="Gathman A."/>
            <person name="Goodell B."/>
            <person name="Henrissat B."/>
            <person name="Ihrmark K."/>
            <person name="Kauserud H."/>
            <person name="Kohler A."/>
            <person name="LaButti K."/>
            <person name="Lapidus A."/>
            <person name="Lavin J.L."/>
            <person name="Lee Y.-H."/>
            <person name="Lindquist E."/>
            <person name="Lilly W."/>
            <person name="Lucas S."/>
            <person name="Morin E."/>
            <person name="Murat C."/>
            <person name="Oguiza J.A."/>
            <person name="Park J."/>
            <person name="Pisabarro A.G."/>
            <person name="Riley R."/>
            <person name="Rosling A."/>
            <person name="Salamov A."/>
            <person name="Schmidt O."/>
            <person name="Schmutz J."/>
            <person name="Skrede I."/>
            <person name="Stenlid J."/>
            <person name="Wiebenga A."/>
            <person name="Xie X."/>
            <person name="Kuees U."/>
            <person name="Hibbett D.S."/>
            <person name="Hoffmeister D."/>
            <person name="Hoegberg N."/>
            <person name="Martin F."/>
            <person name="Grigoriev I.V."/>
            <person name="Watkinson S.C."/>
        </authorList>
    </citation>
    <scope>NUCLEOTIDE SEQUENCE [LARGE SCALE GENOMIC DNA]</scope>
    <source>
        <strain evidence="2">strain S7.3</strain>
    </source>
</reference>
<accession>F8PW27</accession>
<proteinExistence type="predicted"/>
<evidence type="ECO:0000313" key="2">
    <source>
        <dbReference type="Proteomes" id="UP000008063"/>
    </source>
</evidence>
<name>F8PW27_SERL3</name>
<evidence type="ECO:0000313" key="1">
    <source>
        <dbReference type="EMBL" id="EGN99886.1"/>
    </source>
</evidence>
<dbReference type="STRING" id="936435.F8PW27"/>
<dbReference type="InParanoid" id="F8PW27"/>
<sequence length="113" mass="12881">MAVWKLMGYLRVKAMLNRWATEDIKFATTYGAIPSWKVKTPGVFNENVTLIITLPVAPPPSYFHPDAYLPPYINPPTDVPEVGKVKMDYMDNDYKGAKYGDLPLYQDEKYSMA</sequence>
<dbReference type="OrthoDB" id="2504001at2759"/>
<protein>
    <submittedName>
        <fullName evidence="1">Uncharacterized protein</fullName>
    </submittedName>
</protein>